<evidence type="ECO:0000313" key="1">
    <source>
        <dbReference type="EMBL" id="AAY90586.1"/>
    </source>
</evidence>
<dbReference type="STRING" id="220664.PFL_1301"/>
<dbReference type="Pfam" id="PF10052">
    <property type="entry name" value="DUF2288"/>
    <property type="match status" value="1"/>
</dbReference>
<organism evidence="1 2">
    <name type="scientific">Pseudomonas fluorescens (strain ATCC BAA-477 / NRRL B-23932 / Pf-5)</name>
    <dbReference type="NCBI Taxonomy" id="220664"/>
    <lineage>
        <taxon>Bacteria</taxon>
        <taxon>Pseudomonadati</taxon>
        <taxon>Pseudomonadota</taxon>
        <taxon>Gammaproteobacteria</taxon>
        <taxon>Pseudomonadales</taxon>
        <taxon>Pseudomonadaceae</taxon>
        <taxon>Pseudomonas</taxon>
    </lineage>
</organism>
<gene>
    <name evidence="1" type="ordered locus">PFL_1301</name>
</gene>
<dbReference type="Proteomes" id="UP000008540">
    <property type="component" value="Chromosome"/>
</dbReference>
<dbReference type="AlphaFoldDB" id="Q4KH53"/>
<dbReference type="EMBL" id="CP000076">
    <property type="protein sequence ID" value="AAY90586.1"/>
    <property type="molecule type" value="Genomic_DNA"/>
</dbReference>
<evidence type="ECO:0008006" key="3">
    <source>
        <dbReference type="Google" id="ProtNLM"/>
    </source>
</evidence>
<dbReference type="HOGENOM" id="CLU_137225_2_0_6"/>
<name>Q4KH53_PSEF5</name>
<proteinExistence type="predicted"/>
<sequence>MRRGLRPVRRQSLALLSFSIGVALASGFFCQSPDVMIAPISFLDSPMTQEPSTLYAKLLGETASISWKELEPFFAKGALLWVEADLDLIEAAQAVAENQTEKVAAWLAEGKVEKLSATRASDLLERDPTLWAVVVSPWILIQERASR</sequence>
<protein>
    <recommendedName>
        <fullName evidence="3">DUF2288 domain-containing protein</fullName>
    </recommendedName>
</protein>
<dbReference type="KEGG" id="pfl:PFL_1301"/>
<dbReference type="eggNOG" id="COG5626">
    <property type="taxonomic scope" value="Bacteria"/>
</dbReference>
<accession>Q4KH53</accession>
<evidence type="ECO:0000313" key="2">
    <source>
        <dbReference type="Proteomes" id="UP000008540"/>
    </source>
</evidence>
<dbReference type="InterPro" id="IPR018741">
    <property type="entry name" value="DUF2288"/>
</dbReference>
<reference evidence="1 2" key="1">
    <citation type="journal article" date="2005" name="Nat. Biotechnol.">
        <title>Complete genome sequence of the plant commensal Pseudomonas fluorescens Pf-5.</title>
        <authorList>
            <person name="Paulsen I.T."/>
            <person name="Press C.M."/>
            <person name="Ravel J."/>
            <person name="Kobayashi D.Y."/>
            <person name="Myers G.S."/>
            <person name="Mavrodi D.V."/>
            <person name="DeBoy R.T."/>
            <person name="Seshadri R."/>
            <person name="Ren Q."/>
            <person name="Madupu R."/>
            <person name="Dodson R.J."/>
            <person name="Durkin A.S."/>
            <person name="Brinkac L.M."/>
            <person name="Daugherty S.C."/>
            <person name="Sullivan S.A."/>
            <person name="Rosovitz M.J."/>
            <person name="Gwinn M.L."/>
            <person name="Zhou L."/>
            <person name="Schneider D.J."/>
            <person name="Cartinhour S.W."/>
            <person name="Nelson W.C."/>
            <person name="Weidman J."/>
            <person name="Watkins K."/>
            <person name="Tran K."/>
            <person name="Khouri H."/>
            <person name="Pierson E.A."/>
            <person name="Pierson L.S.III."/>
            <person name="Thomashow L.S."/>
            <person name="Loper J.E."/>
        </authorList>
    </citation>
    <scope>NUCLEOTIDE SEQUENCE [LARGE SCALE GENOMIC DNA]</scope>
    <source>
        <strain evidence="2">ATCC BAA-477 / NRRL B-23932 / Pf-5</strain>
    </source>
</reference>